<evidence type="ECO:0000256" key="1">
    <source>
        <dbReference type="ARBA" id="ARBA00022614"/>
    </source>
</evidence>
<reference evidence="5" key="1">
    <citation type="submission" date="2017-10" db="EMBL/GenBank/DDBJ databases">
        <title>Transcriptome Assembly of Sugarcane Aphid Adults.</title>
        <authorList>
            <person name="Scully E.D."/>
            <person name="Palmer N.A."/>
            <person name="Geib S.M."/>
            <person name="Sarath G."/>
            <person name="Sattler S.E."/>
        </authorList>
    </citation>
    <scope>NUCLEOTIDE SEQUENCE</scope>
    <source>
        <tissue evidence="5">Whole body</tissue>
    </source>
</reference>
<accession>A0A2H8TQX3</accession>
<protein>
    <submittedName>
        <fullName evidence="5">Leucine-rich repeat-containing protein 59</fullName>
    </submittedName>
</protein>
<keyword evidence="4" id="KW-1133">Transmembrane helix</keyword>
<dbReference type="GO" id="GO:0005737">
    <property type="term" value="C:cytoplasm"/>
    <property type="evidence" value="ECO:0007669"/>
    <property type="project" value="TreeGrafter"/>
</dbReference>
<proteinExistence type="predicted"/>
<dbReference type="SMART" id="SM00369">
    <property type="entry name" value="LRR_TYP"/>
    <property type="match status" value="2"/>
</dbReference>
<evidence type="ECO:0000256" key="2">
    <source>
        <dbReference type="ARBA" id="ARBA00022737"/>
    </source>
</evidence>
<dbReference type="Gene3D" id="3.80.10.10">
    <property type="entry name" value="Ribonuclease Inhibitor"/>
    <property type="match status" value="1"/>
</dbReference>
<name>A0A2H8TQX3_9HEMI</name>
<dbReference type="OrthoDB" id="1394818at2759"/>
<evidence type="ECO:0000256" key="3">
    <source>
        <dbReference type="SAM" id="MobiDB-lite"/>
    </source>
</evidence>
<dbReference type="AlphaFoldDB" id="A0A2H8TQX3"/>
<keyword evidence="4" id="KW-0472">Membrane</keyword>
<dbReference type="PRINTS" id="PR00019">
    <property type="entry name" value="LEURICHRPT"/>
</dbReference>
<dbReference type="SMART" id="SM00365">
    <property type="entry name" value="LRR_SD22"/>
    <property type="match status" value="4"/>
</dbReference>
<dbReference type="InterPro" id="IPR001611">
    <property type="entry name" value="Leu-rich_rpt"/>
</dbReference>
<dbReference type="Pfam" id="PF00560">
    <property type="entry name" value="LRR_1"/>
    <property type="match status" value="1"/>
</dbReference>
<evidence type="ECO:0000256" key="4">
    <source>
        <dbReference type="SAM" id="Phobius"/>
    </source>
</evidence>
<keyword evidence="2" id="KW-0677">Repeat</keyword>
<keyword evidence="1" id="KW-0433">Leucine-rich repeat</keyword>
<dbReference type="PANTHER" id="PTHR48051:SF1">
    <property type="entry name" value="RAS SUPPRESSOR PROTEIN 1"/>
    <property type="match status" value="1"/>
</dbReference>
<dbReference type="SUPFAM" id="SSF52075">
    <property type="entry name" value="Outer arm dynein light chain 1"/>
    <property type="match status" value="1"/>
</dbReference>
<keyword evidence="4" id="KW-0812">Transmembrane</keyword>
<sequence length="310" mass="34111">MTVVNIKDRVKNNKLNLSGLNLTEIPTKEIAPLKVSHLDLSNNKITSTDNVFSSLPGLVKLDLSSNQIKSVAGDIGSLQKLAYLSLANNKIKDLPKGLSKLKQLKHLNLSNNPLKPELIEAVGPSQNNAQCQSAAVNAIQYLKGDSKKQDDKQNKKKDKKNSKASPNGVQNDKSKNKTKPKKKPAGFVSKVFGFFGMLISYTLLFAVLIGLSLYALSYYDKKAYGNVKAKLLPVWGSATSNLDPKVASKVNYYLLQAGTSFDRAVHTSIEASIKSYNWVKTNPTVQQYAKNVQDSLQSFWDSVFKKTKST</sequence>
<dbReference type="Pfam" id="PF13855">
    <property type="entry name" value="LRR_8"/>
    <property type="match status" value="1"/>
</dbReference>
<dbReference type="PANTHER" id="PTHR48051">
    <property type="match status" value="1"/>
</dbReference>
<dbReference type="PROSITE" id="PS51450">
    <property type="entry name" value="LRR"/>
    <property type="match status" value="3"/>
</dbReference>
<dbReference type="InterPro" id="IPR050216">
    <property type="entry name" value="LRR_domain-containing"/>
</dbReference>
<dbReference type="EMBL" id="GFXV01004486">
    <property type="protein sequence ID" value="MBW16291.1"/>
    <property type="molecule type" value="Transcribed_RNA"/>
</dbReference>
<evidence type="ECO:0000313" key="5">
    <source>
        <dbReference type="EMBL" id="MBW16291.1"/>
    </source>
</evidence>
<dbReference type="InterPro" id="IPR003591">
    <property type="entry name" value="Leu-rich_rpt_typical-subtyp"/>
</dbReference>
<organism evidence="5">
    <name type="scientific">Melanaphis sacchari</name>
    <dbReference type="NCBI Taxonomy" id="742174"/>
    <lineage>
        <taxon>Eukaryota</taxon>
        <taxon>Metazoa</taxon>
        <taxon>Ecdysozoa</taxon>
        <taxon>Arthropoda</taxon>
        <taxon>Hexapoda</taxon>
        <taxon>Insecta</taxon>
        <taxon>Pterygota</taxon>
        <taxon>Neoptera</taxon>
        <taxon>Paraneoptera</taxon>
        <taxon>Hemiptera</taxon>
        <taxon>Sternorrhyncha</taxon>
        <taxon>Aphidomorpha</taxon>
        <taxon>Aphidoidea</taxon>
        <taxon>Aphididae</taxon>
        <taxon>Aphidini</taxon>
        <taxon>Melanaphis</taxon>
    </lineage>
</organism>
<dbReference type="InterPro" id="IPR032675">
    <property type="entry name" value="LRR_dom_sf"/>
</dbReference>
<feature type="transmembrane region" description="Helical" evidence="4">
    <location>
        <begin position="191"/>
        <end position="216"/>
    </location>
</feature>
<gene>
    <name evidence="5" type="primary">lrrc59</name>
</gene>
<feature type="region of interest" description="Disordered" evidence="3">
    <location>
        <begin position="145"/>
        <end position="183"/>
    </location>
</feature>